<evidence type="ECO:0000256" key="1">
    <source>
        <dbReference type="SAM" id="MobiDB-lite"/>
    </source>
</evidence>
<feature type="compositionally biased region" description="Low complexity" evidence="1">
    <location>
        <begin position="176"/>
        <end position="196"/>
    </location>
</feature>
<feature type="compositionally biased region" description="Polar residues" evidence="1">
    <location>
        <begin position="89"/>
        <end position="102"/>
    </location>
</feature>
<feature type="compositionally biased region" description="Polar residues" evidence="1">
    <location>
        <begin position="212"/>
        <end position="221"/>
    </location>
</feature>
<name>A0A4T0FMP6_9BASI</name>
<sequence>MPIPLPLLPLIAETVYYSSRPSMDLDPIPEPGRWTEQDARHTLYALSRVSRDWHDEAGKYLWRRLHFRLAGGFLSVVDVVAGKQDEQLRQQSNQMKRLSANSDPEPLDPVRPEAILPDGPLPRSIRHSSLRISSIPENTEEEDSVPSTSTPQRPPTIDTNNRSAFSPPSFSNEFATPVTSPLSTSPPVTSPLNVPSISSTFLHPIGTEEKTPPSSRNQSPNRGRGRRRVHDGLIKAAAATRPSPIRARSMSPARDVTEMVNAATQALQEEALRSNSPEKRGRKFDRVRELSVEAERLRSASPVSAKLKESRYNNTISVREPSPERERLAEMREQSPDEHENNLWLNSGTWLDPFCPVTATPYPARHINHISFTSFRTAGLRRSIAQGTEERFCTPERLERLLDACRAVRGFGASEYMDSALSLPVLESLLLREPPAPQTHRTRLRRAFSVRDPPTQISHEESDSQNRSKVIPGRPLHALDLSGCVSQTFFDAIEAFVGKHLFVTHSDAFDELDDTLRYDDEVRAVSMQYKSTTQSSSTKTSNPHTGRFGALRRLNLSNIVNVFSPTLKTFVLAFPALTHLDLSNTRATPGLIRALARSPSLRLESFAAARCKKLDGDCLIQLLVDSPVTENLKELNLYGDSAVPSPLSMHELDVILRCAPCVVSGNLRFLDLASSPLTKEILSKLSAQPHLRSLGLANIPRLPLSAVAEFIKNKAPGCEIVDLALSTPELAVIPGVSSTVRSAVLTLQTSFIKVLTNPPFHFSLTSPSPVEESPPPTAIRVIELGAEMLNALQGGAGSWRVIRSRGRRGWYVDVSTKPLEDGLLARKLDKSDPWRQQMETLSQARGNVASYIGWHSRKMEVSSVYTLLHLADVRRFSLAKACSAVKTVFTVSTPTPQDSNQSHAYLQAHTILASWI</sequence>
<feature type="region of interest" description="Disordered" evidence="1">
    <location>
        <begin position="89"/>
        <end position="229"/>
    </location>
</feature>
<comment type="caution">
    <text evidence="2">The sequence shown here is derived from an EMBL/GenBank/DDBJ whole genome shotgun (WGS) entry which is preliminary data.</text>
</comment>
<accession>A0A4T0FMP6</accession>
<dbReference type="Proteomes" id="UP000310189">
    <property type="component" value="Unassembled WGS sequence"/>
</dbReference>
<feature type="region of interest" description="Disordered" evidence="1">
    <location>
        <begin position="434"/>
        <end position="471"/>
    </location>
</feature>
<organism evidence="2 3">
    <name type="scientific">Wallemia hederae</name>
    <dbReference type="NCBI Taxonomy" id="1540922"/>
    <lineage>
        <taxon>Eukaryota</taxon>
        <taxon>Fungi</taxon>
        <taxon>Dikarya</taxon>
        <taxon>Basidiomycota</taxon>
        <taxon>Wallemiomycotina</taxon>
        <taxon>Wallemiomycetes</taxon>
        <taxon>Wallemiales</taxon>
        <taxon>Wallemiaceae</taxon>
        <taxon>Wallemia</taxon>
    </lineage>
</organism>
<keyword evidence="3" id="KW-1185">Reference proteome</keyword>
<dbReference type="EMBL" id="SPNW01000025">
    <property type="protein sequence ID" value="TIA89661.1"/>
    <property type="molecule type" value="Genomic_DNA"/>
</dbReference>
<proteinExistence type="predicted"/>
<dbReference type="AlphaFoldDB" id="A0A4T0FMP6"/>
<feature type="compositionally biased region" description="Polar residues" evidence="1">
    <location>
        <begin position="145"/>
        <end position="174"/>
    </location>
</feature>
<reference evidence="2 3" key="1">
    <citation type="submission" date="2019-03" db="EMBL/GenBank/DDBJ databases">
        <title>Sequencing 23 genomes of Wallemia ichthyophaga.</title>
        <authorList>
            <person name="Gostincar C."/>
        </authorList>
    </citation>
    <scope>NUCLEOTIDE SEQUENCE [LARGE SCALE GENOMIC DNA]</scope>
    <source>
        <strain evidence="2 3">EXF-5753</strain>
    </source>
</reference>
<dbReference type="InterPro" id="IPR032675">
    <property type="entry name" value="LRR_dom_sf"/>
</dbReference>
<evidence type="ECO:0000313" key="3">
    <source>
        <dbReference type="Proteomes" id="UP000310189"/>
    </source>
</evidence>
<dbReference type="OrthoDB" id="9994419at2759"/>
<evidence type="ECO:0000313" key="2">
    <source>
        <dbReference type="EMBL" id="TIA89661.1"/>
    </source>
</evidence>
<dbReference type="Gene3D" id="3.80.10.10">
    <property type="entry name" value="Ribonuclease Inhibitor"/>
    <property type="match status" value="1"/>
</dbReference>
<protein>
    <submittedName>
        <fullName evidence="2">Uncharacterized protein</fullName>
    </submittedName>
</protein>
<gene>
    <name evidence="2" type="ORF">E3P99_01966</name>
</gene>
<dbReference type="SUPFAM" id="SSF52047">
    <property type="entry name" value="RNI-like"/>
    <property type="match status" value="1"/>
</dbReference>